<keyword evidence="2" id="KW-1185">Reference proteome</keyword>
<dbReference type="Proteomes" id="UP000515917">
    <property type="component" value="Chromosome"/>
</dbReference>
<name>A0A7G3G9D3_9NEIS</name>
<dbReference type="KEGG" id="ifl:C1H71_09490"/>
<accession>A0A7G3G9D3</accession>
<reference evidence="1 2" key="1">
    <citation type="submission" date="2018-01" db="EMBL/GenBank/DDBJ databases">
        <title>Genome sequence of Iodobacter sp. strain PCH194 isolated from Indian Trans-Himalaya.</title>
        <authorList>
            <person name="Kumar V."/>
            <person name="Thakur V."/>
            <person name="Kumar S."/>
            <person name="Singh D."/>
        </authorList>
    </citation>
    <scope>NUCLEOTIDE SEQUENCE [LARGE SCALE GENOMIC DNA]</scope>
    <source>
        <strain evidence="1 2">PCH194</strain>
    </source>
</reference>
<organism evidence="1 2">
    <name type="scientific">Iodobacter fluviatilis</name>
    <dbReference type="NCBI Taxonomy" id="537"/>
    <lineage>
        <taxon>Bacteria</taxon>
        <taxon>Pseudomonadati</taxon>
        <taxon>Pseudomonadota</taxon>
        <taxon>Betaproteobacteria</taxon>
        <taxon>Neisseriales</taxon>
        <taxon>Chitinibacteraceae</taxon>
        <taxon>Iodobacter</taxon>
    </lineage>
</organism>
<evidence type="ECO:0000313" key="1">
    <source>
        <dbReference type="EMBL" id="QBC43758.1"/>
    </source>
</evidence>
<sequence length="510" mass="55053">MQRGFNQRGAIALMLLMVVGLGIAAAVLSRFSHHTFELHREQQTLSALAQAKQILLADALAKRGGTLVRPGEFYCPDRNVQGEAGYGQSGLGLATPSCPSNQPATRIGRIPWATYHSEELRDSSGEPLWMAVADGFQERITQPLNSDTAPQAPNPWFFAAANSGAQALSDASDPIVVVILAPGPALAGQNRSTAAQQRNPNNYFECNRPTVGGACLGSPNNYANTNATLGRFLDGPRLDSSGNPTLNDRIITIRRSELLRPLEQRAARDYQQLFDLWARQVGSKRLLPSPSNPLDVGLPFPAKPDDVGCTQTGAVSLLPSACAPNPTICQGRPPRSVELTGLGLAVSPLYLVNPINMPTSIASLANWQSLLSEYDWLYRNRWEQVFFYAVANTPSCALPAMQLLNMQLPSDMAGVEVVLMSTGVAQTGQLRGTVLERASLSNYLDLATSPIAPPPFASNINQTAWGALPSNRYAKMQAVDVGNDALYYRYTSTTVPPAAPKWLYAPKDRP</sequence>
<proteinExistence type="predicted"/>
<protein>
    <submittedName>
        <fullName evidence="1">Uncharacterized protein</fullName>
    </submittedName>
</protein>
<dbReference type="RefSeq" id="WP_130106331.1">
    <property type="nucleotide sequence ID" value="NZ_CP025781.1"/>
</dbReference>
<dbReference type="EMBL" id="CP025781">
    <property type="protein sequence ID" value="QBC43758.1"/>
    <property type="molecule type" value="Genomic_DNA"/>
</dbReference>
<evidence type="ECO:0000313" key="2">
    <source>
        <dbReference type="Proteomes" id="UP000515917"/>
    </source>
</evidence>
<dbReference type="AlphaFoldDB" id="A0A7G3G9D3"/>
<gene>
    <name evidence="1" type="ORF">C1H71_09490</name>
</gene>